<keyword evidence="3" id="KW-1185">Reference proteome</keyword>
<evidence type="ECO:0000313" key="2">
    <source>
        <dbReference type="EMBL" id="WIM86138.1"/>
    </source>
</evidence>
<feature type="compositionally biased region" description="Polar residues" evidence="1">
    <location>
        <begin position="17"/>
        <end position="27"/>
    </location>
</feature>
<name>A0ABY8VVF0_9MYCO</name>
<sequence length="298" mass="34901">MNDEDADPGTKADETATEVTETFQTPFGTEYAKRKAELQAMPGFRLHDDIDSLRRAGHVMSKNAEELNRHAAKFLQRRKMARDTTDEYADELVRYLHNYLTSVTSLIDSQRVVMRHCWGNRSDFETGAYREHVKTSFSTGEAEFMKDLRSYCTHRSIPLPGISTNFSWVQGGPTIMENKLTLDRDKLLDWDSWTAPAKGYLRAQDERFDLLPILYSYVTTAAEFYDWFVNEIRERNADDIAQYSKAVDDYNKWYREEMGMNTENYRKLFGPPPGEGNRSQRRSQRKQPKRTTKRKRRK</sequence>
<feature type="compositionally biased region" description="Basic residues" evidence="1">
    <location>
        <begin position="279"/>
        <end position="298"/>
    </location>
</feature>
<dbReference type="Proteomes" id="UP001236585">
    <property type="component" value="Chromosome"/>
</dbReference>
<dbReference type="EMBL" id="CP126981">
    <property type="protein sequence ID" value="WIM86138.1"/>
    <property type="molecule type" value="Genomic_DNA"/>
</dbReference>
<feature type="region of interest" description="Disordered" evidence="1">
    <location>
        <begin position="264"/>
        <end position="298"/>
    </location>
</feature>
<evidence type="ECO:0000256" key="1">
    <source>
        <dbReference type="SAM" id="MobiDB-lite"/>
    </source>
</evidence>
<organism evidence="2 3">
    <name type="scientific">Candidatus Mycobacterium wuenschmannii</name>
    <dbReference type="NCBI Taxonomy" id="3027808"/>
    <lineage>
        <taxon>Bacteria</taxon>
        <taxon>Bacillati</taxon>
        <taxon>Actinomycetota</taxon>
        <taxon>Actinomycetes</taxon>
        <taxon>Mycobacteriales</taxon>
        <taxon>Mycobacteriaceae</taxon>
        <taxon>Mycobacterium</taxon>
    </lineage>
</organism>
<evidence type="ECO:0000313" key="3">
    <source>
        <dbReference type="Proteomes" id="UP001236585"/>
    </source>
</evidence>
<protein>
    <submittedName>
        <fullName evidence="2">Uncharacterized protein</fullName>
    </submittedName>
</protein>
<proteinExistence type="predicted"/>
<reference evidence="2 3" key="1">
    <citation type="journal article" date="2023" name="Microbiol. Resour. Announc.">
        <title>Complete Genome Sequence of Mycobacterium wuenschmanii, a novel Nontuberculous Mycobacterium Isolated from a captive population of Amazon Milk Frogs.</title>
        <authorList>
            <person name="Hicks J."/>
            <person name="Zeineldin M."/>
            <person name="Ward H."/>
            <person name="Wuenschmann A."/>
            <person name="Camp P."/>
            <person name="Farrell D."/>
            <person name="Lehman K."/>
            <person name="Thacker T."/>
            <person name="Cuthbert E."/>
        </authorList>
    </citation>
    <scope>NUCLEOTIDE SEQUENCE [LARGE SCALE GENOMIC DNA]</scope>
    <source>
        <strain evidence="2 3">Wuenschmanii</strain>
    </source>
</reference>
<dbReference type="RefSeq" id="WP_285185356.1">
    <property type="nucleotide sequence ID" value="NZ_CP126981.1"/>
</dbReference>
<gene>
    <name evidence="2" type="ORF">PT015_14550</name>
</gene>
<accession>A0ABY8VVF0</accession>
<feature type="region of interest" description="Disordered" evidence="1">
    <location>
        <begin position="1"/>
        <end position="28"/>
    </location>
</feature>